<feature type="transmembrane region" description="Helical" evidence="1">
    <location>
        <begin position="72"/>
        <end position="90"/>
    </location>
</feature>
<evidence type="ECO:0000313" key="2">
    <source>
        <dbReference type="EMBL" id="KAK4349283.1"/>
    </source>
</evidence>
<sequence>MWSYLRIKFHGVQIIPEGGSFRAQLMRQELDVITSIGTNQGIPSKQIVIFGLLKRVKALEEEKARAKRTWKMLVFGLVFVFAICVLNEISI</sequence>
<keyword evidence="1" id="KW-0472">Membrane</keyword>
<accession>A0AAE1UY11</accession>
<dbReference type="AlphaFoldDB" id="A0AAE1UY11"/>
<comment type="caution">
    <text evidence="2">The sequence shown here is derived from an EMBL/GenBank/DDBJ whole genome shotgun (WGS) entry which is preliminary data.</text>
</comment>
<dbReference type="EMBL" id="JAVYJV010000017">
    <property type="protein sequence ID" value="KAK4349283.1"/>
    <property type="molecule type" value="Genomic_DNA"/>
</dbReference>
<protein>
    <submittedName>
        <fullName evidence="2">Uncharacterized protein</fullName>
    </submittedName>
</protein>
<dbReference type="Proteomes" id="UP001291623">
    <property type="component" value="Unassembled WGS sequence"/>
</dbReference>
<organism evidence="2 3">
    <name type="scientific">Anisodus tanguticus</name>
    <dbReference type="NCBI Taxonomy" id="243964"/>
    <lineage>
        <taxon>Eukaryota</taxon>
        <taxon>Viridiplantae</taxon>
        <taxon>Streptophyta</taxon>
        <taxon>Embryophyta</taxon>
        <taxon>Tracheophyta</taxon>
        <taxon>Spermatophyta</taxon>
        <taxon>Magnoliopsida</taxon>
        <taxon>eudicotyledons</taxon>
        <taxon>Gunneridae</taxon>
        <taxon>Pentapetalae</taxon>
        <taxon>asterids</taxon>
        <taxon>lamiids</taxon>
        <taxon>Solanales</taxon>
        <taxon>Solanaceae</taxon>
        <taxon>Solanoideae</taxon>
        <taxon>Hyoscyameae</taxon>
        <taxon>Anisodus</taxon>
    </lineage>
</organism>
<keyword evidence="3" id="KW-1185">Reference proteome</keyword>
<name>A0AAE1UY11_9SOLA</name>
<gene>
    <name evidence="2" type="ORF">RND71_032038</name>
</gene>
<evidence type="ECO:0000313" key="3">
    <source>
        <dbReference type="Proteomes" id="UP001291623"/>
    </source>
</evidence>
<keyword evidence="1" id="KW-0812">Transmembrane</keyword>
<reference evidence="2" key="1">
    <citation type="submission" date="2023-12" db="EMBL/GenBank/DDBJ databases">
        <title>Genome assembly of Anisodus tanguticus.</title>
        <authorList>
            <person name="Wang Y.-J."/>
        </authorList>
    </citation>
    <scope>NUCLEOTIDE SEQUENCE</scope>
    <source>
        <strain evidence="2">KB-2021</strain>
        <tissue evidence="2">Leaf</tissue>
    </source>
</reference>
<evidence type="ECO:0000256" key="1">
    <source>
        <dbReference type="SAM" id="Phobius"/>
    </source>
</evidence>
<proteinExistence type="predicted"/>
<keyword evidence="1" id="KW-1133">Transmembrane helix</keyword>